<keyword evidence="1" id="KW-0812">Transmembrane</keyword>
<keyword evidence="1" id="KW-0472">Membrane</keyword>
<dbReference type="Proteomes" id="UP000740557">
    <property type="component" value="Unassembled WGS sequence"/>
</dbReference>
<dbReference type="AlphaFoldDB" id="A0A955EBL4"/>
<name>A0A955EBL4_UNCKA</name>
<reference evidence="2" key="1">
    <citation type="submission" date="2020-04" db="EMBL/GenBank/DDBJ databases">
        <authorList>
            <person name="Zhang T."/>
        </authorList>
    </citation>
    <scope>NUCLEOTIDE SEQUENCE</scope>
    <source>
        <strain evidence="2">HKST-UBA79</strain>
    </source>
</reference>
<gene>
    <name evidence="2" type="ORF">KC980_02205</name>
</gene>
<feature type="transmembrane region" description="Helical" evidence="1">
    <location>
        <begin position="107"/>
        <end position="126"/>
    </location>
</feature>
<organism evidence="2 3">
    <name type="scientific">candidate division WWE3 bacterium</name>
    <dbReference type="NCBI Taxonomy" id="2053526"/>
    <lineage>
        <taxon>Bacteria</taxon>
        <taxon>Katanobacteria</taxon>
    </lineage>
</organism>
<feature type="transmembrane region" description="Helical" evidence="1">
    <location>
        <begin position="63"/>
        <end position="86"/>
    </location>
</feature>
<evidence type="ECO:0000313" key="2">
    <source>
        <dbReference type="EMBL" id="MCA9308302.1"/>
    </source>
</evidence>
<sequence length="129" mass="14716">MRNILHKLLLYVFLPVLFIFAVSEKGFVFAQEPPISADKFLEIATDYGEVSEPFGFLTRGAAFYLKLISFLAFLALVIQVTIIGYHALTDIERRHTALREIMDSAKYYLIIALAGYVIATIWTYVIKVF</sequence>
<protein>
    <submittedName>
        <fullName evidence="2">Uncharacterized protein</fullName>
    </submittedName>
</protein>
<comment type="caution">
    <text evidence="2">The sequence shown here is derived from an EMBL/GenBank/DDBJ whole genome shotgun (WGS) entry which is preliminary data.</text>
</comment>
<dbReference type="EMBL" id="JAGQNX010000062">
    <property type="protein sequence ID" value="MCA9308302.1"/>
    <property type="molecule type" value="Genomic_DNA"/>
</dbReference>
<accession>A0A955EBL4</accession>
<evidence type="ECO:0000256" key="1">
    <source>
        <dbReference type="SAM" id="Phobius"/>
    </source>
</evidence>
<reference evidence="2" key="2">
    <citation type="journal article" date="2021" name="Microbiome">
        <title>Successional dynamics and alternative stable states in a saline activated sludge microbial community over 9 years.</title>
        <authorList>
            <person name="Wang Y."/>
            <person name="Ye J."/>
            <person name="Ju F."/>
            <person name="Liu L."/>
            <person name="Boyd J.A."/>
            <person name="Deng Y."/>
            <person name="Parks D.H."/>
            <person name="Jiang X."/>
            <person name="Yin X."/>
            <person name="Woodcroft B.J."/>
            <person name="Tyson G.W."/>
            <person name="Hugenholtz P."/>
            <person name="Polz M.F."/>
            <person name="Zhang T."/>
        </authorList>
    </citation>
    <scope>NUCLEOTIDE SEQUENCE</scope>
    <source>
        <strain evidence="2">HKST-UBA79</strain>
    </source>
</reference>
<proteinExistence type="predicted"/>
<keyword evidence="1" id="KW-1133">Transmembrane helix</keyword>
<evidence type="ECO:0000313" key="3">
    <source>
        <dbReference type="Proteomes" id="UP000740557"/>
    </source>
</evidence>